<evidence type="ECO:0000313" key="3">
    <source>
        <dbReference type="EMBL" id="MDZ5473100.1"/>
    </source>
</evidence>
<dbReference type="InterPro" id="IPR011146">
    <property type="entry name" value="HIT-like"/>
</dbReference>
<dbReference type="RefSeq" id="WP_322447400.1">
    <property type="nucleotide sequence ID" value="NZ_JAXOFX010000010.1"/>
</dbReference>
<evidence type="ECO:0000259" key="2">
    <source>
        <dbReference type="PROSITE" id="PS51084"/>
    </source>
</evidence>
<dbReference type="PANTHER" id="PTHR46648:SF1">
    <property type="entry name" value="ADENOSINE 5'-MONOPHOSPHORAMIDASE HNT1"/>
    <property type="match status" value="1"/>
</dbReference>
<organism evidence="3 4">
    <name type="scientific">Robertmurraya mangrovi</name>
    <dbReference type="NCBI Taxonomy" id="3098077"/>
    <lineage>
        <taxon>Bacteria</taxon>
        <taxon>Bacillati</taxon>
        <taxon>Bacillota</taxon>
        <taxon>Bacilli</taxon>
        <taxon>Bacillales</taxon>
        <taxon>Bacillaceae</taxon>
        <taxon>Robertmurraya</taxon>
    </lineage>
</organism>
<dbReference type="EMBL" id="JAXOFX010000010">
    <property type="protein sequence ID" value="MDZ5473100.1"/>
    <property type="molecule type" value="Genomic_DNA"/>
</dbReference>
<proteinExistence type="predicted"/>
<dbReference type="GO" id="GO:0008168">
    <property type="term" value="F:methyltransferase activity"/>
    <property type="evidence" value="ECO:0007669"/>
    <property type="project" value="UniProtKB-KW"/>
</dbReference>
<comment type="caution">
    <text evidence="3">The sequence shown here is derived from an EMBL/GenBank/DDBJ whole genome shotgun (WGS) entry which is preliminary data.</text>
</comment>
<dbReference type="EC" id="2.1.1.-" evidence="3"/>
<feature type="domain" description="HIT" evidence="2">
    <location>
        <begin position="39"/>
        <end position="114"/>
    </location>
</feature>
<dbReference type="Gene3D" id="3.30.428.10">
    <property type="entry name" value="HIT-like"/>
    <property type="match status" value="1"/>
</dbReference>
<dbReference type="InterPro" id="IPR036265">
    <property type="entry name" value="HIT-like_sf"/>
</dbReference>
<dbReference type="PROSITE" id="PS51084">
    <property type="entry name" value="HIT_2"/>
    <property type="match status" value="1"/>
</dbReference>
<dbReference type="PANTHER" id="PTHR46648">
    <property type="entry name" value="HIT FAMILY PROTEIN 1"/>
    <property type="match status" value="1"/>
</dbReference>
<reference evidence="3 4" key="1">
    <citation type="submission" date="2023-11" db="EMBL/GenBank/DDBJ databases">
        <title>Bacillus jintuensis, isolated from a mudflat on the Beibu Gulf coast.</title>
        <authorList>
            <person name="Li M."/>
        </authorList>
    </citation>
    <scope>NUCLEOTIDE SEQUENCE [LARGE SCALE GENOMIC DNA]</scope>
    <source>
        <strain evidence="3 4">31A1R</strain>
    </source>
</reference>
<evidence type="ECO:0000313" key="4">
    <source>
        <dbReference type="Proteomes" id="UP001290455"/>
    </source>
</evidence>
<feature type="short sequence motif" description="Histidine triad motif" evidence="1">
    <location>
        <begin position="98"/>
        <end position="102"/>
    </location>
</feature>
<dbReference type="GO" id="GO:0032259">
    <property type="term" value="P:methylation"/>
    <property type="evidence" value="ECO:0007669"/>
    <property type="project" value="UniProtKB-KW"/>
</dbReference>
<dbReference type="InterPro" id="IPR001310">
    <property type="entry name" value="Histidine_triad_HIT"/>
</dbReference>
<sequence>MNDSCFICNKHKGHLQTDGVVIYENEYVYVGHIDNQGKPSYLGHLMIDLKRHVPTLAEMTPDEAKSFGVMVSRVSKALKETESAEHIYAVVAGNAVPHLHMHLVARYPHTPEEYWGPFAVQEAPNAKMGNPNDVTELCKRIKSYLEMTPYE</sequence>
<protein>
    <submittedName>
        <fullName evidence="3">HIT family protein</fullName>
        <ecNumber evidence="3">2.1.1.-</ecNumber>
    </submittedName>
</protein>
<keyword evidence="3" id="KW-0808">Transferase</keyword>
<name>A0ABU5J103_9BACI</name>
<dbReference type="Proteomes" id="UP001290455">
    <property type="component" value="Unassembled WGS sequence"/>
</dbReference>
<dbReference type="Pfam" id="PF01230">
    <property type="entry name" value="HIT"/>
    <property type="match status" value="1"/>
</dbReference>
<gene>
    <name evidence="3" type="ORF">SM124_15380</name>
</gene>
<keyword evidence="3" id="KW-0489">Methyltransferase</keyword>
<dbReference type="SUPFAM" id="SSF54197">
    <property type="entry name" value="HIT-like"/>
    <property type="match status" value="1"/>
</dbReference>
<accession>A0ABU5J103</accession>
<keyword evidence="4" id="KW-1185">Reference proteome</keyword>
<evidence type="ECO:0000256" key="1">
    <source>
        <dbReference type="PROSITE-ProRule" id="PRU00464"/>
    </source>
</evidence>